<name>A0AAE9U248_STREQ</name>
<keyword evidence="1" id="KW-0812">Transmembrane</keyword>
<gene>
    <name evidence="2" type="ORF">NCTC11557_01853</name>
</gene>
<dbReference type="Proteomes" id="UP000339049">
    <property type="component" value="Unassembled WGS sequence"/>
</dbReference>
<dbReference type="InterPro" id="IPR036259">
    <property type="entry name" value="MFS_trans_sf"/>
</dbReference>
<sequence length="97" mass="10849">MSHHQQTVSKQTIMAIIAIALIGFSGILSETSMNVTFPTLMSVYQLPLNSLQWMTTIYLLAVAIMMTTSATLKKMCGKDPSFLWPQVFLHLAPSWPF</sequence>
<reference evidence="2 3" key="1">
    <citation type="submission" date="2019-05" db="EMBL/GenBank/DDBJ databases">
        <authorList>
            <consortium name="Pathogen Informatics"/>
        </authorList>
    </citation>
    <scope>NUCLEOTIDE SEQUENCE [LARGE SCALE GENOMIC DNA]</scope>
    <source>
        <strain evidence="2 3">NCTC11557</strain>
    </source>
</reference>
<evidence type="ECO:0000313" key="2">
    <source>
        <dbReference type="EMBL" id="VTT26019.1"/>
    </source>
</evidence>
<proteinExistence type="predicted"/>
<evidence type="ECO:0000256" key="1">
    <source>
        <dbReference type="SAM" id="Phobius"/>
    </source>
</evidence>
<feature type="transmembrane region" description="Helical" evidence="1">
    <location>
        <begin position="12"/>
        <end position="31"/>
    </location>
</feature>
<evidence type="ECO:0000313" key="3">
    <source>
        <dbReference type="Proteomes" id="UP000339049"/>
    </source>
</evidence>
<accession>A0AAE9U248</accession>
<dbReference type="EMBL" id="CABEIY010000007">
    <property type="protein sequence ID" value="VTT26019.1"/>
    <property type="molecule type" value="Genomic_DNA"/>
</dbReference>
<keyword evidence="1" id="KW-0472">Membrane</keyword>
<keyword evidence="1" id="KW-1133">Transmembrane helix</keyword>
<protein>
    <submittedName>
        <fullName evidence="2">Major facilitator superfamily protein</fullName>
    </submittedName>
</protein>
<comment type="caution">
    <text evidence="2">The sequence shown here is derived from an EMBL/GenBank/DDBJ whole genome shotgun (WGS) entry which is preliminary data.</text>
</comment>
<dbReference type="SUPFAM" id="SSF103473">
    <property type="entry name" value="MFS general substrate transporter"/>
    <property type="match status" value="1"/>
</dbReference>
<dbReference type="AlphaFoldDB" id="A0AAE9U248"/>
<feature type="transmembrane region" description="Helical" evidence="1">
    <location>
        <begin position="51"/>
        <end position="72"/>
    </location>
</feature>
<organism evidence="2 3">
    <name type="scientific">Streptococcus dysgalactiae subsp. equisimilis</name>
    <name type="common">Streptococcus equisimilis</name>
    <dbReference type="NCBI Taxonomy" id="119602"/>
    <lineage>
        <taxon>Bacteria</taxon>
        <taxon>Bacillati</taxon>
        <taxon>Bacillota</taxon>
        <taxon>Bacilli</taxon>
        <taxon>Lactobacillales</taxon>
        <taxon>Streptococcaceae</taxon>
        <taxon>Streptococcus</taxon>
    </lineage>
</organism>